<dbReference type="Gene3D" id="2.60.40.640">
    <property type="match status" value="1"/>
</dbReference>
<feature type="region of interest" description="Disordered" evidence="1">
    <location>
        <begin position="621"/>
        <end position="677"/>
    </location>
</feature>
<feature type="region of interest" description="Disordered" evidence="1">
    <location>
        <begin position="565"/>
        <end position="586"/>
    </location>
</feature>
<dbReference type="GO" id="GO:0030674">
    <property type="term" value="F:protein-macromolecule adaptor activity"/>
    <property type="evidence" value="ECO:0007669"/>
    <property type="project" value="TreeGrafter"/>
</dbReference>
<dbReference type="STRING" id="1097556.R4X751"/>
<dbReference type="Pfam" id="PF00339">
    <property type="entry name" value="Arrestin_N"/>
    <property type="match status" value="1"/>
</dbReference>
<dbReference type="eggNOG" id="KOG3780">
    <property type="taxonomic scope" value="Eukaryota"/>
</dbReference>
<feature type="compositionally biased region" description="Polar residues" evidence="1">
    <location>
        <begin position="123"/>
        <end position="137"/>
    </location>
</feature>
<evidence type="ECO:0000259" key="2">
    <source>
        <dbReference type="SMART" id="SM01017"/>
    </source>
</evidence>
<dbReference type="SUPFAM" id="SSF81296">
    <property type="entry name" value="E set domains"/>
    <property type="match status" value="1"/>
</dbReference>
<dbReference type="InterPro" id="IPR011021">
    <property type="entry name" value="Arrestin-like_N"/>
</dbReference>
<proteinExistence type="predicted"/>
<feature type="compositionally biased region" description="Low complexity" evidence="1">
    <location>
        <begin position="141"/>
        <end position="158"/>
    </location>
</feature>
<name>R4X751_TAPDE</name>
<feature type="region of interest" description="Disordered" evidence="1">
    <location>
        <begin position="119"/>
        <end position="165"/>
    </location>
</feature>
<sequence>MVDSSYVPPLTTQNRLATTGGGTTSLSISLAEPVLFLTGGFDSNVPQGERPTMLRGTLMVKLAKPSKLKAVSLQFCGKSRTEWPEGIPPKKQEFWEEKELMNHTWTFFNAQFPIHEHSHGADQFTSSDANVPSTQGNDIAPPGGSPSRSSTTLDRSSSNTIGLPFTSSRSFSKHDNATTQMKGYKVFAAGEYLYNFELPIPSFLPESIQCDMGKVAYELNATVDRAGAFKSNLAGAMAVELIRTPGEANLESSEPIAISRNWEDQLHYDIVISGKSFPLGQKIPIAFKLTPLAKVRVHRIKIFITETVEYWCKNKKVHRLEPTRKILLMEKNAGVSGGANESLLGNIDGASNAGATEFDLEVKLPGCSAIGKDKIHFDTTFTNIKVHHWIKIIMRLSKADPQPNDPNKRRHFEISIDSPVHLLSCRCTNANTQLPTYGDSSLAVNARLPCPCGNTTGEVSTFNAGTANVSSSNSPSMPQGAFGAPDTGSARPMHLLRQPSTLPPPFSADIAPPPLMTPPPGYDYTPGQQRRMLDYFTQLTVDDGNENERAADDMDVGRRTPGLHPALGGGLAVPGQGLHDPRGRRGSAIELSSSSRFGDSGASFYSRDVPSMPSRAAGGLTAPLPTMNFRPRPSINGSSAPVNRTSSSIDGISGGLVSNPAMVGPSSLRTPVARQAD</sequence>
<dbReference type="GO" id="GO:0070086">
    <property type="term" value="P:ubiquitin-dependent endocytosis"/>
    <property type="evidence" value="ECO:0007669"/>
    <property type="project" value="TreeGrafter"/>
</dbReference>
<dbReference type="PANTHER" id="PTHR11188:SF174">
    <property type="entry name" value="ARRESTIN-RELATED TRAFFICKING ADAPTER 10-RELATED"/>
    <property type="match status" value="1"/>
</dbReference>
<dbReference type="AlphaFoldDB" id="R4X751"/>
<feature type="compositionally biased region" description="Polar residues" evidence="1">
    <location>
        <begin position="635"/>
        <end position="650"/>
    </location>
</feature>
<dbReference type="PANTHER" id="PTHR11188">
    <property type="entry name" value="ARRESTIN DOMAIN CONTAINING PROTEIN"/>
    <property type="match status" value="1"/>
</dbReference>
<dbReference type="InterPro" id="IPR011022">
    <property type="entry name" value="Arrestin_C-like"/>
</dbReference>
<evidence type="ECO:0000313" key="4">
    <source>
        <dbReference type="Proteomes" id="UP000013776"/>
    </source>
</evidence>
<evidence type="ECO:0000313" key="3">
    <source>
        <dbReference type="EMBL" id="CCG81086.1"/>
    </source>
</evidence>
<dbReference type="OrthoDB" id="2238745at2759"/>
<dbReference type="GO" id="GO:0031625">
    <property type="term" value="F:ubiquitin protein ligase binding"/>
    <property type="evidence" value="ECO:0007669"/>
    <property type="project" value="TreeGrafter"/>
</dbReference>
<dbReference type="SMART" id="SM01017">
    <property type="entry name" value="Arrestin_C"/>
    <property type="match status" value="1"/>
</dbReference>
<feature type="domain" description="Arrestin C-terminal-like" evidence="2">
    <location>
        <begin position="262"/>
        <end position="427"/>
    </location>
</feature>
<accession>R4X751</accession>
<dbReference type="VEuPathDB" id="FungiDB:TAPDE_000775"/>
<keyword evidence="4" id="KW-1185">Reference proteome</keyword>
<dbReference type="InterPro" id="IPR014756">
    <property type="entry name" value="Ig_E-set"/>
</dbReference>
<dbReference type="InterPro" id="IPR014752">
    <property type="entry name" value="Arrestin-like_C"/>
</dbReference>
<reference evidence="3 4" key="1">
    <citation type="journal article" date="2013" name="MBio">
        <title>Genome sequencing of the plant pathogen Taphrina deformans, the causal agent of peach leaf curl.</title>
        <authorList>
            <person name="Cisse O.H."/>
            <person name="Almeida J.M.G.C.F."/>
            <person name="Fonseca A."/>
            <person name="Kumar A.A."/>
            <person name="Salojaervi J."/>
            <person name="Overmyer K."/>
            <person name="Hauser P.M."/>
            <person name="Pagni M."/>
        </authorList>
    </citation>
    <scope>NUCLEOTIDE SEQUENCE [LARGE SCALE GENOMIC DNA]</scope>
    <source>
        <strain evidence="4">PYCC 5710 / ATCC 11124 / CBS 356.35 / IMI 108563 / JCM 9778 / NBRC 8474</strain>
    </source>
</reference>
<protein>
    <submittedName>
        <fullName evidence="3">Arrestin domain protein</fullName>
    </submittedName>
</protein>
<gene>
    <name evidence="3" type="ORF">TAPDE_000775</name>
</gene>
<evidence type="ECO:0000256" key="1">
    <source>
        <dbReference type="SAM" id="MobiDB-lite"/>
    </source>
</evidence>
<comment type="caution">
    <text evidence="3">The sequence shown here is derived from an EMBL/GenBank/DDBJ whole genome shotgun (WGS) entry which is preliminary data.</text>
</comment>
<dbReference type="EMBL" id="CAHR02000025">
    <property type="protein sequence ID" value="CCG81086.1"/>
    <property type="molecule type" value="Genomic_DNA"/>
</dbReference>
<dbReference type="Pfam" id="PF02752">
    <property type="entry name" value="Arrestin_C"/>
    <property type="match status" value="1"/>
</dbReference>
<dbReference type="Proteomes" id="UP000013776">
    <property type="component" value="Unassembled WGS sequence"/>
</dbReference>
<dbReference type="InterPro" id="IPR050357">
    <property type="entry name" value="Arrestin_domain-protein"/>
</dbReference>
<organism evidence="3 4">
    <name type="scientific">Taphrina deformans (strain PYCC 5710 / ATCC 11124 / CBS 356.35 / IMI 108563 / JCM 9778 / NBRC 8474)</name>
    <name type="common">Peach leaf curl fungus</name>
    <name type="synonym">Lalaria deformans</name>
    <dbReference type="NCBI Taxonomy" id="1097556"/>
    <lineage>
        <taxon>Eukaryota</taxon>
        <taxon>Fungi</taxon>
        <taxon>Dikarya</taxon>
        <taxon>Ascomycota</taxon>
        <taxon>Taphrinomycotina</taxon>
        <taxon>Taphrinomycetes</taxon>
        <taxon>Taphrinales</taxon>
        <taxon>Taphrinaceae</taxon>
        <taxon>Taphrina</taxon>
    </lineage>
</organism>
<dbReference type="GO" id="GO:0005829">
    <property type="term" value="C:cytosol"/>
    <property type="evidence" value="ECO:0007669"/>
    <property type="project" value="TreeGrafter"/>
</dbReference>